<dbReference type="InterPro" id="IPR026444">
    <property type="entry name" value="Secre_tail"/>
</dbReference>
<comment type="caution">
    <text evidence="2">The sequence shown here is derived from an EMBL/GenBank/DDBJ whole genome shotgun (WGS) entry which is preliminary data.</text>
</comment>
<sequence>MRGGADFLGSWNSGGCWCADDTVGGLRMKVLSRIQGTNKWTITVTAPAGTNAGNYAYKFGVMYPGADTINGGSNPLDNEAGFGQNHRLFLFQAPGGLIVINNRFGDFTSSVDQISDLVPAAYQLEQNYPNPFNPTTTIRYSLPKEGPVTLKVYNILGQEVVTLVNEQQTAGTYEVKFGAPNMASGMYFYTLETNGISLTRKMMLVK</sequence>
<reference evidence="2" key="1">
    <citation type="journal article" date="2020" name="mSystems">
        <title>Genome- and Community-Level Interaction Insights into Carbon Utilization and Element Cycling Functions of Hydrothermarchaeota in Hydrothermal Sediment.</title>
        <authorList>
            <person name="Zhou Z."/>
            <person name="Liu Y."/>
            <person name="Xu W."/>
            <person name="Pan J."/>
            <person name="Luo Z.H."/>
            <person name="Li M."/>
        </authorList>
    </citation>
    <scope>NUCLEOTIDE SEQUENCE [LARGE SCALE GENOMIC DNA]</scope>
    <source>
        <strain evidence="2">SpSt-479</strain>
    </source>
</reference>
<evidence type="ECO:0000259" key="1">
    <source>
        <dbReference type="Pfam" id="PF18962"/>
    </source>
</evidence>
<feature type="domain" description="Secretion system C-terminal sorting" evidence="1">
    <location>
        <begin position="128"/>
        <end position="203"/>
    </location>
</feature>
<protein>
    <submittedName>
        <fullName evidence="2">T9SS type A sorting domain-containing protein</fullName>
    </submittedName>
</protein>
<dbReference type="Gene3D" id="2.60.40.4070">
    <property type="match status" value="1"/>
</dbReference>
<organism evidence="2">
    <name type="scientific">Ignavibacterium album</name>
    <dbReference type="NCBI Taxonomy" id="591197"/>
    <lineage>
        <taxon>Bacteria</taxon>
        <taxon>Pseudomonadati</taxon>
        <taxon>Ignavibacteriota</taxon>
        <taxon>Ignavibacteria</taxon>
        <taxon>Ignavibacteriales</taxon>
        <taxon>Ignavibacteriaceae</taxon>
        <taxon>Ignavibacterium</taxon>
    </lineage>
</organism>
<accession>A0A7V3E6I6</accession>
<name>A0A7V3E6I6_9BACT</name>
<dbReference type="AlphaFoldDB" id="A0A7V3E6I6"/>
<proteinExistence type="predicted"/>
<dbReference type="EMBL" id="DSUJ01000008">
    <property type="protein sequence ID" value="HFI90244.1"/>
    <property type="molecule type" value="Genomic_DNA"/>
</dbReference>
<dbReference type="Pfam" id="PF18962">
    <property type="entry name" value="Por_Secre_tail"/>
    <property type="match status" value="1"/>
</dbReference>
<evidence type="ECO:0000313" key="2">
    <source>
        <dbReference type="EMBL" id="HFI90244.1"/>
    </source>
</evidence>
<dbReference type="NCBIfam" id="TIGR04183">
    <property type="entry name" value="Por_Secre_tail"/>
    <property type="match status" value="1"/>
</dbReference>
<gene>
    <name evidence="2" type="ORF">ENS31_01795</name>
</gene>